<sequence>MNIRTFFGAGLCPLLLCFLFSASAMGAGGREDIIKMLYAVDFSDSRNEGAEPGFALEGEFGFIMASGNTDATSVKGKLFATHETATWSNQYEVEGLYTRSQRINQDNAKRTTAQRVYASSHADYKLLNPEQRIFLFADYEDDRFSAFDYQASIATGWAHVKWRDNASSFRYSIGPGFNFSERKNGDGDDNSGFIVRASAEYLYKWTSGARLRQFFSTAAGDENTRSRSETSISANIFDALAMKLSLKLDHNTSPRLDDATLNTETSVALVYQFF</sequence>
<proteinExistence type="predicted"/>
<reference evidence="2 3" key="1">
    <citation type="submission" date="2018-11" db="EMBL/GenBank/DDBJ databases">
        <authorList>
            <person name="Ye M.-Q."/>
            <person name="Du Z.-J."/>
        </authorList>
    </citation>
    <scope>NUCLEOTIDE SEQUENCE [LARGE SCALE GENOMIC DNA]</scope>
    <source>
        <strain evidence="2 3">U0105</strain>
    </source>
</reference>
<accession>A0A3N5YE88</accession>
<keyword evidence="1" id="KW-0732">Signal</keyword>
<dbReference type="AlphaFoldDB" id="A0A3N5YE88"/>
<gene>
    <name evidence="2" type="ORF">DRW07_00745</name>
</gene>
<comment type="caution">
    <text evidence="2">The sequence shown here is derived from an EMBL/GenBank/DDBJ whole genome shotgun (WGS) entry which is preliminary data.</text>
</comment>
<evidence type="ECO:0000313" key="3">
    <source>
        <dbReference type="Proteomes" id="UP000275281"/>
    </source>
</evidence>
<dbReference type="OrthoDB" id="5292716at2"/>
<protein>
    <submittedName>
        <fullName evidence="2">DUF481 domain-containing protein</fullName>
    </submittedName>
</protein>
<evidence type="ECO:0000256" key="1">
    <source>
        <dbReference type="SAM" id="SignalP"/>
    </source>
</evidence>
<name>A0A3N5YE88_9ALTE</name>
<dbReference type="InterPro" id="IPR007433">
    <property type="entry name" value="DUF481"/>
</dbReference>
<organism evidence="2 3">
    <name type="scientific">Alteromonas sediminis</name>
    <dbReference type="NCBI Taxonomy" id="2259342"/>
    <lineage>
        <taxon>Bacteria</taxon>
        <taxon>Pseudomonadati</taxon>
        <taxon>Pseudomonadota</taxon>
        <taxon>Gammaproteobacteria</taxon>
        <taxon>Alteromonadales</taxon>
        <taxon>Alteromonadaceae</taxon>
        <taxon>Alteromonas/Salinimonas group</taxon>
        <taxon>Alteromonas</taxon>
    </lineage>
</organism>
<keyword evidence="3" id="KW-1185">Reference proteome</keyword>
<feature type="chain" id="PRO_5018019597" evidence="1">
    <location>
        <begin position="27"/>
        <end position="274"/>
    </location>
</feature>
<feature type="signal peptide" evidence="1">
    <location>
        <begin position="1"/>
        <end position="26"/>
    </location>
</feature>
<dbReference type="Pfam" id="PF04338">
    <property type="entry name" value="DUF481"/>
    <property type="match status" value="1"/>
</dbReference>
<dbReference type="Proteomes" id="UP000275281">
    <property type="component" value="Unassembled WGS sequence"/>
</dbReference>
<evidence type="ECO:0000313" key="2">
    <source>
        <dbReference type="EMBL" id="RPJ67975.1"/>
    </source>
</evidence>
<dbReference type="EMBL" id="RPOK01000001">
    <property type="protein sequence ID" value="RPJ67975.1"/>
    <property type="molecule type" value="Genomic_DNA"/>
</dbReference>